<reference evidence="1 2" key="1">
    <citation type="journal article" date="2020" name="Cell">
        <title>Large-Scale Comparative Analyses of Tick Genomes Elucidate Their Genetic Diversity and Vector Capacities.</title>
        <authorList>
            <consortium name="Tick Genome and Microbiome Consortium (TIGMIC)"/>
            <person name="Jia N."/>
            <person name="Wang J."/>
            <person name="Shi W."/>
            <person name="Du L."/>
            <person name="Sun Y."/>
            <person name="Zhan W."/>
            <person name="Jiang J.F."/>
            <person name="Wang Q."/>
            <person name="Zhang B."/>
            <person name="Ji P."/>
            <person name="Bell-Sakyi L."/>
            <person name="Cui X.M."/>
            <person name="Yuan T.T."/>
            <person name="Jiang B.G."/>
            <person name="Yang W.F."/>
            <person name="Lam T.T."/>
            <person name="Chang Q.C."/>
            <person name="Ding S.J."/>
            <person name="Wang X.J."/>
            <person name="Zhu J.G."/>
            <person name="Ruan X.D."/>
            <person name="Zhao L."/>
            <person name="Wei J.T."/>
            <person name="Ye R.Z."/>
            <person name="Que T.C."/>
            <person name="Du C.H."/>
            <person name="Zhou Y.H."/>
            <person name="Cheng J.X."/>
            <person name="Dai P.F."/>
            <person name="Guo W.B."/>
            <person name="Han X.H."/>
            <person name="Huang E.J."/>
            <person name="Li L.F."/>
            <person name="Wei W."/>
            <person name="Gao Y.C."/>
            <person name="Liu J.Z."/>
            <person name="Shao H.Z."/>
            <person name="Wang X."/>
            <person name="Wang C.C."/>
            <person name="Yang T.C."/>
            <person name="Huo Q.B."/>
            <person name="Li W."/>
            <person name="Chen H.Y."/>
            <person name="Chen S.E."/>
            <person name="Zhou L.G."/>
            <person name="Ni X.B."/>
            <person name="Tian J.H."/>
            <person name="Sheng Y."/>
            <person name="Liu T."/>
            <person name="Pan Y.S."/>
            <person name="Xia L.Y."/>
            <person name="Li J."/>
            <person name="Zhao F."/>
            <person name="Cao W.C."/>
        </authorList>
    </citation>
    <scope>NUCLEOTIDE SEQUENCE [LARGE SCALE GENOMIC DNA]</scope>
    <source>
        <strain evidence="1">Iper-2018</strain>
    </source>
</reference>
<evidence type="ECO:0000313" key="1">
    <source>
        <dbReference type="EMBL" id="KAG0420873.1"/>
    </source>
</evidence>
<evidence type="ECO:0000313" key="2">
    <source>
        <dbReference type="Proteomes" id="UP000805193"/>
    </source>
</evidence>
<accession>A0AC60PJ73</accession>
<name>A0AC60PJ73_IXOPE</name>
<proteinExistence type="predicted"/>
<dbReference type="Proteomes" id="UP000805193">
    <property type="component" value="Unassembled WGS sequence"/>
</dbReference>
<gene>
    <name evidence="1" type="ORF">HPB47_003215</name>
</gene>
<protein>
    <submittedName>
        <fullName evidence="1">Uncharacterized protein</fullName>
    </submittedName>
</protein>
<sequence length="277" mass="29846">MAAFLKLMKEEVEGYYESEVKVWFQNRRMKWKRTRGATPLAPTERMQRNASAGLALSACLTAGGVKQDGHYAADDSGDARQEAPSNGAGLTFSLTHGDHRSGPSARLGLGQVGTASPGHTGLDQDNPAVVRQRDSGYDSPEQLACQRWRGNDDAQARTRTPTMRMVVVSRVVLLGATLLAFLHTARADKSAPQHRQPRSVCMPGFCKTVKCEKIEPKTCEGVVKYRASVCGCCPVCVKQLGFGDFCNIAVPLGARTAPAECGEALVCNDGKCVTEDI</sequence>
<comment type="caution">
    <text evidence="1">The sequence shown here is derived from an EMBL/GenBank/DDBJ whole genome shotgun (WGS) entry which is preliminary data.</text>
</comment>
<dbReference type="EMBL" id="JABSTQ010010461">
    <property type="protein sequence ID" value="KAG0420873.1"/>
    <property type="molecule type" value="Genomic_DNA"/>
</dbReference>
<organism evidence="1 2">
    <name type="scientific">Ixodes persulcatus</name>
    <name type="common">Taiga tick</name>
    <dbReference type="NCBI Taxonomy" id="34615"/>
    <lineage>
        <taxon>Eukaryota</taxon>
        <taxon>Metazoa</taxon>
        <taxon>Ecdysozoa</taxon>
        <taxon>Arthropoda</taxon>
        <taxon>Chelicerata</taxon>
        <taxon>Arachnida</taxon>
        <taxon>Acari</taxon>
        <taxon>Parasitiformes</taxon>
        <taxon>Ixodida</taxon>
        <taxon>Ixodoidea</taxon>
        <taxon>Ixodidae</taxon>
        <taxon>Ixodinae</taxon>
        <taxon>Ixodes</taxon>
    </lineage>
</organism>
<keyword evidence="2" id="KW-1185">Reference proteome</keyword>